<name>A0A4R5B6T4_9ACTN</name>
<accession>A0A4R5B6T4</accession>
<dbReference type="PANTHER" id="PTHR39434:SF1">
    <property type="entry name" value="VOC DOMAIN-CONTAINING PROTEIN"/>
    <property type="match status" value="1"/>
</dbReference>
<dbReference type="OrthoDB" id="9804907at2"/>
<dbReference type="InterPro" id="IPR037523">
    <property type="entry name" value="VOC_core"/>
</dbReference>
<sequence length="133" mass="15938">MRTSHDTFHLAIPARDLDETEQFYVRQLGCHLARRYADRITLNFFGDQLVCHLSPDEPRREPRLYPRHFGVTFARRDDFDALLRLVEIRKVPLFLPLATRFNGTVEEHHTIVLRDPTDNLLEFKHYEDPRMMY</sequence>
<organism evidence="2 3">
    <name type="scientific">Actinomadura rubrisoli</name>
    <dbReference type="NCBI Taxonomy" id="2530368"/>
    <lineage>
        <taxon>Bacteria</taxon>
        <taxon>Bacillati</taxon>
        <taxon>Actinomycetota</taxon>
        <taxon>Actinomycetes</taxon>
        <taxon>Streptosporangiales</taxon>
        <taxon>Thermomonosporaceae</taxon>
        <taxon>Actinomadura</taxon>
    </lineage>
</organism>
<dbReference type="RefSeq" id="WP_131897543.1">
    <property type="nucleotide sequence ID" value="NZ_SMKU01000150.1"/>
</dbReference>
<dbReference type="PANTHER" id="PTHR39434">
    <property type="match status" value="1"/>
</dbReference>
<dbReference type="Proteomes" id="UP000294513">
    <property type="component" value="Unassembled WGS sequence"/>
</dbReference>
<dbReference type="EMBL" id="SMKU01000150">
    <property type="protein sequence ID" value="TDD80589.1"/>
    <property type="molecule type" value="Genomic_DNA"/>
</dbReference>
<dbReference type="InterPro" id="IPR029068">
    <property type="entry name" value="Glyas_Bleomycin-R_OHBP_Dase"/>
</dbReference>
<dbReference type="AlphaFoldDB" id="A0A4R5B6T4"/>
<dbReference type="Gene3D" id="3.10.180.10">
    <property type="entry name" value="2,3-Dihydroxybiphenyl 1,2-Dioxygenase, domain 1"/>
    <property type="match status" value="1"/>
</dbReference>
<evidence type="ECO:0000259" key="1">
    <source>
        <dbReference type="PROSITE" id="PS51819"/>
    </source>
</evidence>
<reference evidence="2 3" key="1">
    <citation type="submission" date="2019-03" db="EMBL/GenBank/DDBJ databases">
        <title>Draft genome sequences of novel Actinobacteria.</title>
        <authorList>
            <person name="Sahin N."/>
            <person name="Ay H."/>
            <person name="Saygin H."/>
        </authorList>
    </citation>
    <scope>NUCLEOTIDE SEQUENCE [LARGE SCALE GENOMIC DNA]</scope>
    <source>
        <strain evidence="2 3">H3C3</strain>
    </source>
</reference>
<comment type="caution">
    <text evidence="2">The sequence shown here is derived from an EMBL/GenBank/DDBJ whole genome shotgun (WGS) entry which is preliminary data.</text>
</comment>
<dbReference type="Pfam" id="PF00903">
    <property type="entry name" value="Glyoxalase"/>
    <property type="match status" value="1"/>
</dbReference>
<dbReference type="PROSITE" id="PS51819">
    <property type="entry name" value="VOC"/>
    <property type="match status" value="1"/>
</dbReference>
<protein>
    <submittedName>
        <fullName evidence="2">Glyoxalase</fullName>
    </submittedName>
</protein>
<keyword evidence="3" id="KW-1185">Reference proteome</keyword>
<proteinExistence type="predicted"/>
<dbReference type="InterPro" id="IPR004360">
    <property type="entry name" value="Glyas_Fos-R_dOase_dom"/>
</dbReference>
<feature type="domain" description="VOC" evidence="1">
    <location>
        <begin position="6"/>
        <end position="126"/>
    </location>
</feature>
<evidence type="ECO:0000313" key="2">
    <source>
        <dbReference type="EMBL" id="TDD80589.1"/>
    </source>
</evidence>
<evidence type="ECO:0000313" key="3">
    <source>
        <dbReference type="Proteomes" id="UP000294513"/>
    </source>
</evidence>
<gene>
    <name evidence="2" type="ORF">E1298_25605</name>
</gene>
<dbReference type="SUPFAM" id="SSF54593">
    <property type="entry name" value="Glyoxalase/Bleomycin resistance protein/Dihydroxybiphenyl dioxygenase"/>
    <property type="match status" value="1"/>
</dbReference>